<keyword evidence="5 9" id="KW-0641">Proline biosynthesis</keyword>
<dbReference type="InterPro" id="IPR036291">
    <property type="entry name" value="NAD(P)-bd_dom_sf"/>
</dbReference>
<dbReference type="Pfam" id="PF03807">
    <property type="entry name" value="F420_oxidored"/>
    <property type="match status" value="1"/>
</dbReference>
<comment type="pathway">
    <text evidence="9 12">Amino-acid biosynthesis; L-proline biosynthesis; L-proline from L-glutamate 5-semialdehyde: step 1/1.</text>
</comment>
<organism evidence="15 16">
    <name type="scientific">Tindallia californiensis</name>
    <dbReference type="NCBI Taxonomy" id="159292"/>
    <lineage>
        <taxon>Bacteria</taxon>
        <taxon>Bacillati</taxon>
        <taxon>Bacillota</taxon>
        <taxon>Clostridia</taxon>
        <taxon>Peptostreptococcales</taxon>
        <taxon>Tindalliaceae</taxon>
        <taxon>Tindallia</taxon>
    </lineage>
</organism>
<comment type="similarity">
    <text evidence="2 9 12">Belongs to the pyrroline-5-carboxylate reductase family.</text>
</comment>
<dbReference type="InterPro" id="IPR053790">
    <property type="entry name" value="P5CR-like_CS"/>
</dbReference>
<feature type="domain" description="Pyrroline-5-carboxylate reductase dimerisation" evidence="14">
    <location>
        <begin position="160"/>
        <end position="264"/>
    </location>
</feature>
<evidence type="ECO:0000313" key="15">
    <source>
        <dbReference type="EMBL" id="SDY66696.1"/>
    </source>
</evidence>
<evidence type="ECO:0000256" key="9">
    <source>
        <dbReference type="HAMAP-Rule" id="MF_01925"/>
    </source>
</evidence>
<keyword evidence="16" id="KW-1185">Reference proteome</keyword>
<name>A0A1H3LQU4_9FIRM</name>
<dbReference type="FunFam" id="1.10.3730.10:FF:000001">
    <property type="entry name" value="Pyrroline-5-carboxylate reductase"/>
    <property type="match status" value="1"/>
</dbReference>
<keyword evidence="6 9" id="KW-0521">NADP</keyword>
<evidence type="ECO:0000259" key="14">
    <source>
        <dbReference type="Pfam" id="PF14748"/>
    </source>
</evidence>
<dbReference type="STRING" id="159292.SAMN05192546_103323"/>
<dbReference type="OrthoDB" id="9805754at2"/>
<keyword evidence="7 9" id="KW-0560">Oxidoreductase</keyword>
<evidence type="ECO:0000256" key="2">
    <source>
        <dbReference type="ARBA" id="ARBA00005525"/>
    </source>
</evidence>
<dbReference type="PANTHER" id="PTHR11645">
    <property type="entry name" value="PYRROLINE-5-CARBOXYLATE REDUCTASE"/>
    <property type="match status" value="1"/>
</dbReference>
<dbReference type="Proteomes" id="UP000199230">
    <property type="component" value="Unassembled WGS sequence"/>
</dbReference>
<evidence type="ECO:0000256" key="12">
    <source>
        <dbReference type="RuleBase" id="RU003903"/>
    </source>
</evidence>
<evidence type="ECO:0000256" key="3">
    <source>
        <dbReference type="ARBA" id="ARBA00022490"/>
    </source>
</evidence>
<dbReference type="UniPathway" id="UPA00098">
    <property type="reaction ID" value="UER00361"/>
</dbReference>
<dbReference type="GO" id="GO:0005737">
    <property type="term" value="C:cytoplasm"/>
    <property type="evidence" value="ECO:0007669"/>
    <property type="project" value="UniProtKB-SubCell"/>
</dbReference>
<dbReference type="EMBL" id="FNPV01000003">
    <property type="protein sequence ID" value="SDY66696.1"/>
    <property type="molecule type" value="Genomic_DNA"/>
</dbReference>
<reference evidence="15 16" key="1">
    <citation type="submission" date="2016-10" db="EMBL/GenBank/DDBJ databases">
        <authorList>
            <person name="de Groot N.N."/>
        </authorList>
    </citation>
    <scope>NUCLEOTIDE SEQUENCE [LARGE SCALE GENOMIC DNA]</scope>
    <source>
        <strain evidence="15 16">APO</strain>
    </source>
</reference>
<dbReference type="EC" id="1.5.1.2" evidence="9 10"/>
<evidence type="ECO:0000256" key="10">
    <source>
        <dbReference type="NCBIfam" id="TIGR00112"/>
    </source>
</evidence>
<dbReference type="InterPro" id="IPR029036">
    <property type="entry name" value="P5CR_dimer"/>
</dbReference>
<dbReference type="Gene3D" id="3.40.50.720">
    <property type="entry name" value="NAD(P)-binding Rossmann-like Domain"/>
    <property type="match status" value="1"/>
</dbReference>
<sequence>MKLGFIGCGNMAQAMIAGVIKAKIVSEKEIIASDKHRPNLEKAGEQLGIKITDDNKEIASSSKILILSVKPVFYDEVIQEITSVIGEETVVVTIAPGKTLEEVERAFGKKVKIIRTMPNTPAMVGAGMTAMCANDQVSEKEIHKVKETLEGFGRVEMVSEYMMDAVVAVSGSAPAYVFMLIDALADGAVLKGMGRREARIFAAQTVMGSGKMVLETGLHPAELKDMVCSPGGTTIEAVRKLEAEGFRSGIIEAMAACAEKSQNMEKD</sequence>
<accession>A0A1H3LQU4</accession>
<dbReference type="PIRSF" id="PIRSF000193">
    <property type="entry name" value="Pyrrol-5-carb_rd"/>
    <property type="match status" value="1"/>
</dbReference>
<evidence type="ECO:0000256" key="8">
    <source>
        <dbReference type="ARBA" id="ARBA00058118"/>
    </source>
</evidence>
<dbReference type="SUPFAM" id="SSF48179">
    <property type="entry name" value="6-phosphogluconate dehydrogenase C-terminal domain-like"/>
    <property type="match status" value="1"/>
</dbReference>
<dbReference type="AlphaFoldDB" id="A0A1H3LQU4"/>
<dbReference type="RefSeq" id="WP_093312171.1">
    <property type="nucleotide sequence ID" value="NZ_FNPV01000003.1"/>
</dbReference>
<comment type="function">
    <text evidence="8 9">Catalyzes the reduction of 1-pyrroline-5-carboxylate (PCA) to L-proline.</text>
</comment>
<dbReference type="InterPro" id="IPR000304">
    <property type="entry name" value="Pyrroline-COOH_reductase"/>
</dbReference>
<evidence type="ECO:0000259" key="13">
    <source>
        <dbReference type="Pfam" id="PF03807"/>
    </source>
</evidence>
<dbReference type="SUPFAM" id="SSF51735">
    <property type="entry name" value="NAD(P)-binding Rossmann-fold domains"/>
    <property type="match status" value="1"/>
</dbReference>
<dbReference type="HAMAP" id="MF_01925">
    <property type="entry name" value="P5C_reductase"/>
    <property type="match status" value="1"/>
</dbReference>
<dbReference type="InterPro" id="IPR028939">
    <property type="entry name" value="P5C_Rdtase_cat_N"/>
</dbReference>
<proteinExistence type="inferred from homology"/>
<dbReference type="Pfam" id="PF14748">
    <property type="entry name" value="P5CR_dimer"/>
    <property type="match status" value="1"/>
</dbReference>
<dbReference type="GO" id="GO:0055129">
    <property type="term" value="P:L-proline biosynthetic process"/>
    <property type="evidence" value="ECO:0007669"/>
    <property type="project" value="UniProtKB-UniRule"/>
</dbReference>
<dbReference type="InterPro" id="IPR008927">
    <property type="entry name" value="6-PGluconate_DH-like_C_sf"/>
</dbReference>
<evidence type="ECO:0000256" key="1">
    <source>
        <dbReference type="ARBA" id="ARBA00004496"/>
    </source>
</evidence>
<dbReference type="Gene3D" id="1.10.3730.10">
    <property type="entry name" value="ProC C-terminal domain-like"/>
    <property type="match status" value="1"/>
</dbReference>
<keyword evidence="3 9" id="KW-0963">Cytoplasm</keyword>
<feature type="binding site" evidence="11">
    <location>
        <begin position="6"/>
        <end position="11"/>
    </location>
    <ligand>
        <name>NADP(+)</name>
        <dbReference type="ChEBI" id="CHEBI:58349"/>
    </ligand>
</feature>
<protein>
    <recommendedName>
        <fullName evidence="9 10">Pyrroline-5-carboxylate reductase</fullName>
        <shortName evidence="9">P5C reductase</shortName>
        <shortName evidence="9">P5CR</shortName>
        <ecNumber evidence="9 10">1.5.1.2</ecNumber>
    </recommendedName>
    <alternativeName>
        <fullName evidence="9">PCA reductase</fullName>
    </alternativeName>
</protein>
<gene>
    <name evidence="9" type="primary">proC</name>
    <name evidence="15" type="ORF">SAMN05192546_103323</name>
</gene>
<evidence type="ECO:0000256" key="5">
    <source>
        <dbReference type="ARBA" id="ARBA00022650"/>
    </source>
</evidence>
<dbReference type="NCBIfam" id="TIGR00112">
    <property type="entry name" value="proC"/>
    <property type="match status" value="1"/>
</dbReference>
<feature type="domain" description="Pyrroline-5-carboxylate reductase catalytic N-terminal" evidence="13">
    <location>
        <begin position="2"/>
        <end position="96"/>
    </location>
</feature>
<dbReference type="PROSITE" id="PS00521">
    <property type="entry name" value="P5CR"/>
    <property type="match status" value="1"/>
</dbReference>
<dbReference type="FunFam" id="3.40.50.720:FF:000190">
    <property type="entry name" value="Pyrroline-5-carboxylate reductase"/>
    <property type="match status" value="1"/>
</dbReference>
<evidence type="ECO:0000256" key="7">
    <source>
        <dbReference type="ARBA" id="ARBA00023002"/>
    </source>
</evidence>
<comment type="subcellular location">
    <subcellularLocation>
        <location evidence="1 9">Cytoplasm</location>
    </subcellularLocation>
</comment>
<keyword evidence="4 9" id="KW-0028">Amino-acid biosynthesis</keyword>
<evidence type="ECO:0000256" key="6">
    <source>
        <dbReference type="ARBA" id="ARBA00022857"/>
    </source>
</evidence>
<evidence type="ECO:0000256" key="4">
    <source>
        <dbReference type="ARBA" id="ARBA00022605"/>
    </source>
</evidence>
<evidence type="ECO:0000256" key="11">
    <source>
        <dbReference type="PIRSR" id="PIRSR000193-1"/>
    </source>
</evidence>
<dbReference type="PANTHER" id="PTHR11645:SF0">
    <property type="entry name" value="PYRROLINE-5-CARBOXYLATE REDUCTASE 3"/>
    <property type="match status" value="1"/>
</dbReference>
<comment type="catalytic activity">
    <reaction evidence="9">
        <text>L-proline + NAD(+) = (S)-1-pyrroline-5-carboxylate + NADH + 2 H(+)</text>
        <dbReference type="Rhea" id="RHEA:14105"/>
        <dbReference type="ChEBI" id="CHEBI:15378"/>
        <dbReference type="ChEBI" id="CHEBI:17388"/>
        <dbReference type="ChEBI" id="CHEBI:57540"/>
        <dbReference type="ChEBI" id="CHEBI:57945"/>
        <dbReference type="ChEBI" id="CHEBI:60039"/>
        <dbReference type="EC" id="1.5.1.2"/>
    </reaction>
</comment>
<feature type="binding site" evidence="11">
    <location>
        <position position="55"/>
    </location>
    <ligand>
        <name>NADPH</name>
        <dbReference type="ChEBI" id="CHEBI:57783"/>
    </ligand>
</feature>
<evidence type="ECO:0000313" key="16">
    <source>
        <dbReference type="Proteomes" id="UP000199230"/>
    </source>
</evidence>
<dbReference type="GO" id="GO:0004735">
    <property type="term" value="F:pyrroline-5-carboxylate reductase activity"/>
    <property type="evidence" value="ECO:0007669"/>
    <property type="project" value="UniProtKB-UniRule"/>
</dbReference>
<comment type="catalytic activity">
    <reaction evidence="9 12">
        <text>L-proline + NADP(+) = (S)-1-pyrroline-5-carboxylate + NADPH + 2 H(+)</text>
        <dbReference type="Rhea" id="RHEA:14109"/>
        <dbReference type="ChEBI" id="CHEBI:15378"/>
        <dbReference type="ChEBI" id="CHEBI:17388"/>
        <dbReference type="ChEBI" id="CHEBI:57783"/>
        <dbReference type="ChEBI" id="CHEBI:58349"/>
        <dbReference type="ChEBI" id="CHEBI:60039"/>
        <dbReference type="EC" id="1.5.1.2"/>
    </reaction>
</comment>